<keyword evidence="2" id="KW-1185">Reference proteome</keyword>
<proteinExistence type="predicted"/>
<dbReference type="OrthoDB" id="2969827at2"/>
<reference evidence="1 2" key="1">
    <citation type="submission" date="2018-10" db="EMBL/GenBank/DDBJ databases">
        <title>Oceanobacillus sp. YLB-02 draft genome.</title>
        <authorList>
            <person name="Yu L."/>
        </authorList>
    </citation>
    <scope>NUCLEOTIDE SEQUENCE [LARGE SCALE GENOMIC DNA]</scope>
    <source>
        <strain evidence="1 2">YLB-02</strain>
    </source>
</reference>
<accession>A0A498D6R4</accession>
<dbReference type="AlphaFoldDB" id="A0A498D6R4"/>
<comment type="caution">
    <text evidence="1">The sequence shown here is derived from an EMBL/GenBank/DDBJ whole genome shotgun (WGS) entry which is preliminary data.</text>
</comment>
<dbReference type="RefSeq" id="WP_121522725.1">
    <property type="nucleotide sequence ID" value="NZ_RCHR01000003.1"/>
</dbReference>
<evidence type="ECO:0000313" key="2">
    <source>
        <dbReference type="Proteomes" id="UP000270219"/>
    </source>
</evidence>
<protein>
    <submittedName>
        <fullName evidence="1">Uncharacterized protein</fullName>
    </submittedName>
</protein>
<sequence>MLLLLKITLLILFYWLKWLSSMHEDCITIHINAYYPDEKTYTKAVSVELIEQGKKVSYKGNRIFHIDGAEYFMHELTIPNLISPTKQIILKRRKYPVTHKYTSK</sequence>
<name>A0A498D6R4_9BACI</name>
<dbReference type="Proteomes" id="UP000270219">
    <property type="component" value="Unassembled WGS sequence"/>
</dbReference>
<organism evidence="1 2">
    <name type="scientific">Oceanobacillus piezotolerans</name>
    <dbReference type="NCBI Taxonomy" id="2448030"/>
    <lineage>
        <taxon>Bacteria</taxon>
        <taxon>Bacillati</taxon>
        <taxon>Bacillota</taxon>
        <taxon>Bacilli</taxon>
        <taxon>Bacillales</taxon>
        <taxon>Bacillaceae</taxon>
        <taxon>Oceanobacillus</taxon>
    </lineage>
</organism>
<dbReference type="EMBL" id="RCHR01000003">
    <property type="protein sequence ID" value="RLL45136.1"/>
    <property type="molecule type" value="Genomic_DNA"/>
</dbReference>
<evidence type="ECO:0000313" key="1">
    <source>
        <dbReference type="EMBL" id="RLL45136.1"/>
    </source>
</evidence>
<gene>
    <name evidence="1" type="ORF">D8M04_09740</name>
</gene>